<protein>
    <submittedName>
        <fullName evidence="1">Uncharacterized protein</fullName>
    </submittedName>
</protein>
<accession>T0KR37</accession>
<dbReference type="AlphaFoldDB" id="T0KR37"/>
<gene>
    <name evidence="1" type="ORF">CGLO_04964</name>
</gene>
<proteinExistence type="predicted"/>
<dbReference type="EMBL" id="AMYD01000998">
    <property type="protein sequence ID" value="EQB55123.1"/>
    <property type="molecule type" value="Genomic_DNA"/>
</dbReference>
<dbReference type="HOGENOM" id="CLU_2722071_0_0_1"/>
<organism evidence="1 2">
    <name type="scientific">Colletotrichum gloeosporioides (strain Cg-14)</name>
    <name type="common">Anthracnose fungus</name>
    <name type="synonym">Glomerella cingulata</name>
    <dbReference type="NCBI Taxonomy" id="1237896"/>
    <lineage>
        <taxon>Eukaryota</taxon>
        <taxon>Fungi</taxon>
        <taxon>Dikarya</taxon>
        <taxon>Ascomycota</taxon>
        <taxon>Pezizomycotina</taxon>
        <taxon>Sordariomycetes</taxon>
        <taxon>Hypocreomycetidae</taxon>
        <taxon>Glomerellales</taxon>
        <taxon>Glomerellaceae</taxon>
        <taxon>Colletotrichum</taxon>
        <taxon>Colletotrichum gloeosporioides species complex</taxon>
    </lineage>
</organism>
<dbReference type="Proteomes" id="UP000015530">
    <property type="component" value="Unassembled WGS sequence"/>
</dbReference>
<evidence type="ECO:0000313" key="1">
    <source>
        <dbReference type="EMBL" id="EQB55123.1"/>
    </source>
</evidence>
<comment type="caution">
    <text evidence="1">The sequence shown here is derived from an EMBL/GenBank/DDBJ whole genome shotgun (WGS) entry which is preliminary data.</text>
</comment>
<evidence type="ECO:0000313" key="2">
    <source>
        <dbReference type="Proteomes" id="UP000015530"/>
    </source>
</evidence>
<reference evidence="2" key="1">
    <citation type="journal article" date="2013" name="Mol. Plant Microbe Interact.">
        <title>Global aspects of pacC regulation of pathogenicity genes in Colletotrichum gloeosporioides as revealed by transcriptome analysis.</title>
        <authorList>
            <person name="Alkan N."/>
            <person name="Meng X."/>
            <person name="Friedlander G."/>
            <person name="Reuveni E."/>
            <person name="Sukno S."/>
            <person name="Sherman A."/>
            <person name="Thon M."/>
            <person name="Fluhr R."/>
            <person name="Prusky D."/>
        </authorList>
    </citation>
    <scope>NUCLEOTIDE SEQUENCE [LARGE SCALE GENOMIC DNA]</scope>
    <source>
        <strain evidence="2">Cg-14</strain>
    </source>
</reference>
<dbReference type="OrthoDB" id="10302308at2759"/>
<name>T0KR37_COLGC</name>
<sequence>MHSHPSKSSSRLSALADDTAETDTLLGSMDSLDAEADAESAWGSEQAQARGDDYDTKVLVATCIIIVVSHII</sequence>